<evidence type="ECO:0000313" key="1">
    <source>
        <dbReference type="EMBL" id="EPI48925.1"/>
    </source>
</evidence>
<dbReference type="HOGENOM" id="CLU_3080266_0_0_11"/>
<name>T2PKH8_9BIFI</name>
<sequence>MLVEKYIKPSGYLGLLRGFHNRDSRFFLLLQRITMKDCESTYMSA</sequence>
<dbReference type="EMBL" id="ATJN01000183">
    <property type="protein sequence ID" value="EPI48925.1"/>
    <property type="molecule type" value="Genomic_DNA"/>
</dbReference>
<dbReference type="Proteomes" id="UP000015779">
    <property type="component" value="Unassembled WGS sequence"/>
</dbReference>
<proteinExistence type="predicted"/>
<gene>
    <name evidence="1" type="ORF">HMPREF1577_01545</name>
</gene>
<comment type="caution">
    <text evidence="1">The sequence shown here is derived from an EMBL/GenBank/DDBJ whole genome shotgun (WGS) entry which is preliminary data.</text>
</comment>
<protein>
    <submittedName>
        <fullName evidence="1">Uncharacterized protein</fullName>
    </submittedName>
</protein>
<evidence type="ECO:0000313" key="2">
    <source>
        <dbReference type="Proteomes" id="UP000015779"/>
    </source>
</evidence>
<accession>T2PKH8</accession>
<dbReference type="AlphaFoldDB" id="T2PKH8"/>
<reference evidence="1 2" key="1">
    <citation type="submission" date="2013-06" db="EMBL/GenBank/DDBJ databases">
        <authorList>
            <person name="Weinstock G."/>
            <person name="Sodergren E."/>
            <person name="Lobos E.A."/>
            <person name="Fulton L."/>
            <person name="Fulton R."/>
            <person name="Courtney L."/>
            <person name="Fronick C."/>
            <person name="O'Laughlin M."/>
            <person name="Godfrey J."/>
            <person name="Wilson R.M."/>
            <person name="Miner T."/>
            <person name="Farmer C."/>
            <person name="Delehaunty K."/>
            <person name="Cordes M."/>
            <person name="Minx P."/>
            <person name="Tomlinson C."/>
            <person name="Chen J."/>
            <person name="Wollam A."/>
            <person name="Pepin K.H."/>
            <person name="Bhonagiri V."/>
            <person name="Zhang X."/>
            <person name="Warren W."/>
            <person name="Mitreva M."/>
            <person name="Mardis E.R."/>
            <person name="Wilson R.K."/>
        </authorList>
    </citation>
    <scope>NUCLEOTIDE SEQUENCE [LARGE SCALE GENOMIC DNA]</scope>
    <source>
        <strain evidence="1 2">JCP8017A</strain>
    </source>
</reference>
<organism evidence="1 2">
    <name type="scientific">Gardnerella pickettii JCP8017A</name>
    <dbReference type="NCBI Taxonomy" id="1261062"/>
    <lineage>
        <taxon>Bacteria</taxon>
        <taxon>Bacillati</taxon>
        <taxon>Actinomycetota</taxon>
        <taxon>Actinomycetes</taxon>
        <taxon>Bifidobacteriales</taxon>
        <taxon>Bifidobacteriaceae</taxon>
        <taxon>Gardnerella</taxon>
        <taxon>Gardnerella pickettii</taxon>
    </lineage>
</organism>